<evidence type="ECO:0000313" key="2">
    <source>
        <dbReference type="Proteomes" id="UP000215086"/>
    </source>
</evidence>
<dbReference type="AlphaFoldDB" id="A0A286RA91"/>
<dbReference type="PANTHER" id="PTHR21525">
    <property type="entry name" value="MOTILE SPERM PROTEIN"/>
    <property type="match status" value="1"/>
</dbReference>
<dbReference type="EMBL" id="CP018477">
    <property type="protein sequence ID" value="ASV72878.1"/>
    <property type="molecule type" value="Genomic_DNA"/>
</dbReference>
<dbReference type="RefSeq" id="WP_207651749.1">
    <property type="nucleotide sequence ID" value="NZ_CP018477.1"/>
</dbReference>
<dbReference type="InterPro" id="IPR049762">
    <property type="entry name" value="PoNe_dom"/>
</dbReference>
<organism evidence="1 2">
    <name type="scientific">Thermogutta terrifontis</name>
    <dbReference type="NCBI Taxonomy" id="1331910"/>
    <lineage>
        <taxon>Bacteria</taxon>
        <taxon>Pseudomonadati</taxon>
        <taxon>Planctomycetota</taxon>
        <taxon>Planctomycetia</taxon>
        <taxon>Pirellulales</taxon>
        <taxon>Thermoguttaceae</taxon>
        <taxon>Thermogutta</taxon>
    </lineage>
</organism>
<sequence length="436" mass="45500">MTLGHLTNRFVRLGLLVAVLIGAIHQKANAQAVAVAPSVEVTSPLDLDLPAVIHNIPSLTDRREDWIRATLEQRNPIAEEIGEEGARAYAKSRGYEPIFDGVGRTIPQGLDQVYRDPRTGEIVVIEAKGGTSPLGRAYGYEQGTGQWAVKSAERMAINPKASAVERKAAEEVLKAGLNNNLRVEVVRTEHVLGRPGRVILESVHRNSECAEEVRALAQAAMERLRLTGPTVEELPRRTMVSRENSEKVGSVARGMETLTKALPEAGEEIKQAGRVGRGAVAAEEGALQATRGTARAAEAVEVAATASKAERAMTGLGKAAKVAGPVAVAVDVGVRIYRSHEVEEAYQKGEITREQRNLEHAKNVTGCVGGWAGALAGAEAGGSIGAAIGTAICPGVGTVIGGAVGGIAGAIGGYWAGEKAAEAGTEAVLGSSTTSR</sequence>
<proteinExistence type="predicted"/>
<keyword evidence="2" id="KW-1185">Reference proteome</keyword>
<name>A0A286RA91_9BACT</name>
<dbReference type="KEGG" id="ttf:THTE_0276"/>
<gene>
    <name evidence="1" type="ORF">THTE_0276</name>
</gene>
<dbReference type="Proteomes" id="UP000215086">
    <property type="component" value="Chromosome"/>
</dbReference>
<protein>
    <submittedName>
        <fullName evidence="1">Uncharacterized protein</fullName>
    </submittedName>
</protein>
<dbReference type="CDD" id="cd20739">
    <property type="entry name" value="PoNe_DUF637"/>
    <property type="match status" value="1"/>
</dbReference>
<accession>A0A286RA91</accession>
<evidence type="ECO:0000313" key="1">
    <source>
        <dbReference type="EMBL" id="ASV72878.1"/>
    </source>
</evidence>
<dbReference type="PANTHER" id="PTHR21525:SF9">
    <property type="entry name" value="CHANNEL_COLICIN DOMAIN-CONTAINING PROTEIN"/>
    <property type="match status" value="1"/>
</dbReference>
<reference evidence="1 2" key="1">
    <citation type="journal article" name="Front. Microbiol.">
        <title>Sugar Metabolism of the First Thermophilic Planctomycete Thermogutta terrifontis: Comparative Genomic and Transcriptomic Approaches.</title>
        <authorList>
            <person name="Elcheninov A.G."/>
            <person name="Menzel P."/>
            <person name="Gudbergsdottir S.R."/>
            <person name="Slesarev A.I."/>
            <person name="Kadnikov V.V."/>
            <person name="Krogh A."/>
            <person name="Bonch-Osmolovskaya E.A."/>
            <person name="Peng X."/>
            <person name="Kublanov I.V."/>
        </authorList>
    </citation>
    <scope>NUCLEOTIDE SEQUENCE [LARGE SCALE GENOMIC DNA]</scope>
    <source>
        <strain evidence="1 2">R1</strain>
    </source>
</reference>